<dbReference type="Proteomes" id="UP000663722">
    <property type="component" value="Chromosome"/>
</dbReference>
<evidence type="ECO:0000313" key="1">
    <source>
        <dbReference type="EMBL" id="QTA84791.1"/>
    </source>
</evidence>
<dbReference type="KEGG" id="dmm:dnm_007910"/>
<evidence type="ECO:0000313" key="2">
    <source>
        <dbReference type="Proteomes" id="UP000663722"/>
    </source>
</evidence>
<accession>A0A975GKJ8</accession>
<dbReference type="EMBL" id="CP061800">
    <property type="protein sequence ID" value="QTA84791.1"/>
    <property type="molecule type" value="Genomic_DNA"/>
</dbReference>
<protein>
    <submittedName>
        <fullName evidence="1">Uncharacterized protein</fullName>
    </submittedName>
</protein>
<organism evidence="1 2">
    <name type="scientific">Desulfonema magnum</name>
    <dbReference type="NCBI Taxonomy" id="45655"/>
    <lineage>
        <taxon>Bacteria</taxon>
        <taxon>Pseudomonadati</taxon>
        <taxon>Thermodesulfobacteriota</taxon>
        <taxon>Desulfobacteria</taxon>
        <taxon>Desulfobacterales</taxon>
        <taxon>Desulfococcaceae</taxon>
        <taxon>Desulfonema</taxon>
    </lineage>
</organism>
<dbReference type="AlphaFoldDB" id="A0A975GKJ8"/>
<keyword evidence="2" id="KW-1185">Reference proteome</keyword>
<name>A0A975GKJ8_9BACT</name>
<gene>
    <name evidence="1" type="ORF">dnm_007910</name>
</gene>
<sequence>MSKLADYDKKIFCLCLQLKKTRAGLEIWLCQIRIRDKNDISERLRIFFLKSVYLNLKDCLRRN</sequence>
<proteinExistence type="predicted"/>
<reference evidence="1" key="1">
    <citation type="journal article" date="2021" name="Microb. Physiol.">
        <title>Proteogenomic Insights into the Physiology of Marine, Sulfate-Reducing, Filamentous Desulfonema limicola and Desulfonema magnum.</title>
        <authorList>
            <person name="Schnaars V."/>
            <person name="Wohlbrand L."/>
            <person name="Scheve S."/>
            <person name="Hinrichs C."/>
            <person name="Reinhardt R."/>
            <person name="Rabus R."/>
        </authorList>
    </citation>
    <scope>NUCLEOTIDE SEQUENCE</scope>
    <source>
        <strain evidence="1">4be13</strain>
    </source>
</reference>